<dbReference type="AlphaFoldDB" id="A0A975C1A7"/>
<keyword evidence="2" id="KW-1185">Reference proteome</keyword>
<protein>
    <submittedName>
        <fullName evidence="1">Uncharacterized protein</fullName>
    </submittedName>
</protein>
<accession>A0A975C1A7</accession>
<evidence type="ECO:0000313" key="2">
    <source>
        <dbReference type="Proteomes" id="UP000663722"/>
    </source>
</evidence>
<organism evidence="1 2">
    <name type="scientific">Desulfonema magnum</name>
    <dbReference type="NCBI Taxonomy" id="45655"/>
    <lineage>
        <taxon>Bacteria</taxon>
        <taxon>Pseudomonadati</taxon>
        <taxon>Thermodesulfobacteriota</taxon>
        <taxon>Desulfobacteria</taxon>
        <taxon>Desulfobacterales</taxon>
        <taxon>Desulfococcaceae</taxon>
        <taxon>Desulfonema</taxon>
    </lineage>
</organism>
<name>A0A975C1A7_9BACT</name>
<sequence>MKKPGFSPPDMKIYSENRQKPGFSECIFTVKKQNKLSEIIFCLLNYLSSGHLLS</sequence>
<evidence type="ECO:0000313" key="1">
    <source>
        <dbReference type="EMBL" id="QTA93924.1"/>
    </source>
</evidence>
<dbReference type="KEGG" id="dmm:dnm_100320"/>
<reference evidence="1" key="1">
    <citation type="journal article" date="2021" name="Microb. Physiol.">
        <title>Proteogenomic Insights into the Physiology of Marine, Sulfate-Reducing, Filamentous Desulfonema limicola and Desulfonema magnum.</title>
        <authorList>
            <person name="Schnaars V."/>
            <person name="Wohlbrand L."/>
            <person name="Scheve S."/>
            <person name="Hinrichs C."/>
            <person name="Reinhardt R."/>
            <person name="Rabus R."/>
        </authorList>
    </citation>
    <scope>NUCLEOTIDE SEQUENCE</scope>
    <source>
        <strain evidence="1">4be13</strain>
    </source>
</reference>
<dbReference type="Proteomes" id="UP000663722">
    <property type="component" value="Chromosome"/>
</dbReference>
<gene>
    <name evidence="1" type="ORF">dnm_100320</name>
</gene>
<proteinExistence type="predicted"/>
<dbReference type="EMBL" id="CP061800">
    <property type="protein sequence ID" value="QTA93924.1"/>
    <property type="molecule type" value="Genomic_DNA"/>
</dbReference>